<dbReference type="InterPro" id="IPR009646">
    <property type="entry name" value="Root_cap"/>
</dbReference>
<gene>
    <name evidence="1" type="ORF">LIER_01049</name>
</gene>
<evidence type="ECO:0000313" key="1">
    <source>
        <dbReference type="EMBL" id="GAA0139522.1"/>
    </source>
</evidence>
<dbReference type="AlphaFoldDB" id="A0AAV3NJH5"/>
<evidence type="ECO:0000313" key="2">
    <source>
        <dbReference type="Proteomes" id="UP001454036"/>
    </source>
</evidence>
<dbReference type="Proteomes" id="UP001454036">
    <property type="component" value="Unassembled WGS sequence"/>
</dbReference>
<organism evidence="1 2">
    <name type="scientific">Lithospermum erythrorhizon</name>
    <name type="common">Purple gromwell</name>
    <name type="synonym">Lithospermum officinale var. erythrorhizon</name>
    <dbReference type="NCBI Taxonomy" id="34254"/>
    <lineage>
        <taxon>Eukaryota</taxon>
        <taxon>Viridiplantae</taxon>
        <taxon>Streptophyta</taxon>
        <taxon>Embryophyta</taxon>
        <taxon>Tracheophyta</taxon>
        <taxon>Spermatophyta</taxon>
        <taxon>Magnoliopsida</taxon>
        <taxon>eudicotyledons</taxon>
        <taxon>Gunneridae</taxon>
        <taxon>Pentapetalae</taxon>
        <taxon>asterids</taxon>
        <taxon>lamiids</taxon>
        <taxon>Boraginales</taxon>
        <taxon>Boraginaceae</taxon>
        <taxon>Boraginoideae</taxon>
        <taxon>Lithospermeae</taxon>
        <taxon>Lithospermum</taxon>
    </lineage>
</organism>
<proteinExistence type="predicted"/>
<keyword evidence="2" id="KW-1185">Reference proteome</keyword>
<protein>
    <submittedName>
        <fullName evidence="1">Uncharacterized protein</fullName>
    </submittedName>
</protein>
<reference evidence="1 2" key="1">
    <citation type="submission" date="2024-01" db="EMBL/GenBank/DDBJ databases">
        <title>The complete chloroplast genome sequence of Lithospermum erythrorhizon: insights into the phylogenetic relationship among Boraginaceae species and the maternal lineages of purple gromwells.</title>
        <authorList>
            <person name="Okada T."/>
            <person name="Watanabe K."/>
        </authorList>
    </citation>
    <scope>NUCLEOTIDE SEQUENCE [LARGE SCALE GENOMIC DNA]</scope>
</reference>
<comment type="caution">
    <text evidence="1">The sequence shown here is derived from an EMBL/GenBank/DDBJ whole genome shotgun (WGS) entry which is preliminary data.</text>
</comment>
<sequence>MDPNVHVNAHFIGRRYENMGRDFTWVQSVGILFDDHKLFIGAQKISMWDDSVDSLIISFDNKPIQILNVRGAKWQSKTASITRTSDTNSIVIEVKDDCLAHLELAFKFFSLSDQVHGVLGQTYATNYVRKVKMGISMLVLGGDEKFGTSSIFAPDCLVTKFEGLKKMGLIKSSTTRFELPTLSCASGIDGKGVVCKR</sequence>
<dbReference type="PANTHER" id="PTHR31656">
    <property type="entry name" value="ROOT CAP DOMAIN-CONTAINING PROTEIN"/>
    <property type="match status" value="1"/>
</dbReference>
<name>A0AAV3NJH5_LITER</name>
<dbReference type="EMBL" id="BAABME010000097">
    <property type="protein sequence ID" value="GAA0139522.1"/>
    <property type="molecule type" value="Genomic_DNA"/>
</dbReference>
<accession>A0AAV3NJH5</accession>
<dbReference type="Pfam" id="PF06830">
    <property type="entry name" value="Root_cap"/>
    <property type="match status" value="1"/>
</dbReference>